<dbReference type="GO" id="GO:1903607">
    <property type="term" value="P:cytochrome c biosynthetic process"/>
    <property type="evidence" value="ECO:0007669"/>
    <property type="project" value="TreeGrafter"/>
</dbReference>
<gene>
    <name evidence="14" type="ORF">EV676_105173</name>
</gene>
<evidence type="ECO:0000256" key="12">
    <source>
        <dbReference type="PIRNR" id="PIRNR002764"/>
    </source>
</evidence>
<feature type="transmembrane region" description="Helical" evidence="13">
    <location>
        <begin position="25"/>
        <end position="44"/>
    </location>
</feature>
<feature type="transmembrane region" description="Helical" evidence="13">
    <location>
        <begin position="163"/>
        <end position="186"/>
    </location>
</feature>
<dbReference type="PRINTS" id="PR01414">
    <property type="entry name" value="CCMBBIOGNSIS"/>
</dbReference>
<reference evidence="14 15" key="1">
    <citation type="submission" date="2019-03" db="EMBL/GenBank/DDBJ databases">
        <title>Genomic Encyclopedia of Type Strains, Phase IV (KMG-IV): sequencing the most valuable type-strain genomes for metagenomic binning, comparative biology and taxonomic classification.</title>
        <authorList>
            <person name="Goeker M."/>
        </authorList>
    </citation>
    <scope>NUCLEOTIDE SEQUENCE [LARGE SCALE GENOMIC DNA]</scope>
    <source>
        <strain evidence="14 15">DSM 15264</strain>
    </source>
</reference>
<evidence type="ECO:0000256" key="2">
    <source>
        <dbReference type="ARBA" id="ARBA00004429"/>
    </source>
</evidence>
<evidence type="ECO:0000256" key="6">
    <source>
        <dbReference type="ARBA" id="ARBA00022475"/>
    </source>
</evidence>
<protein>
    <recommendedName>
        <fullName evidence="4 12">Heme exporter protein B</fullName>
    </recommendedName>
</protein>
<proteinExistence type="inferred from homology"/>
<sequence>MNPGALCWTLYLRELRLASRRRLDLVQPWAFLVAAAVVFPLAVGPEPELLRRIAPGVVWACSLLAALLSVGSLYAGDHADGSLEQMLCSGRGAGVVVVAKVLAHWSLTGVPLALLAPAVGAALGLPASAWPALGASLLLGTPVLSLLGALAAALTLGLRGSLLVVLLVLPLAVPVLVFGTGAVAAVEGGQSPAPYCALLAAVLMLTALVAVPAGAAALRLSME</sequence>
<keyword evidence="11 12" id="KW-0472">Membrane</keyword>
<evidence type="ECO:0000256" key="9">
    <source>
        <dbReference type="ARBA" id="ARBA00022748"/>
    </source>
</evidence>
<evidence type="ECO:0000256" key="13">
    <source>
        <dbReference type="SAM" id="Phobius"/>
    </source>
</evidence>
<keyword evidence="10 13" id="KW-1133">Transmembrane helix</keyword>
<dbReference type="PANTHER" id="PTHR30070:SF1">
    <property type="entry name" value="CYTOCHROME C BIOGENESIS B-RELATED"/>
    <property type="match status" value="1"/>
</dbReference>
<dbReference type="RefSeq" id="WP_243654589.1">
    <property type="nucleotide sequence ID" value="NZ_CP110416.1"/>
</dbReference>
<comment type="function">
    <text evidence="1 12">Required for the export of heme to the periplasm for the biogenesis of c-type cytochromes.</text>
</comment>
<dbReference type="GO" id="GO:0017004">
    <property type="term" value="P:cytochrome complex assembly"/>
    <property type="evidence" value="ECO:0007669"/>
    <property type="project" value="UniProtKB-KW"/>
</dbReference>
<dbReference type="InterPro" id="IPR003544">
    <property type="entry name" value="Cyt_c_biogenesis_CcmB"/>
</dbReference>
<evidence type="ECO:0000256" key="1">
    <source>
        <dbReference type="ARBA" id="ARBA00002442"/>
    </source>
</evidence>
<evidence type="ECO:0000313" key="15">
    <source>
        <dbReference type="Proteomes" id="UP000294772"/>
    </source>
</evidence>
<dbReference type="AlphaFoldDB" id="A0AA46DE32"/>
<dbReference type="GO" id="GO:0005886">
    <property type="term" value="C:plasma membrane"/>
    <property type="evidence" value="ECO:0007669"/>
    <property type="project" value="UniProtKB-SubCell"/>
</dbReference>
<name>A0AA46DE32_9BURK</name>
<feature type="transmembrane region" description="Helical" evidence="13">
    <location>
        <begin position="129"/>
        <end position="156"/>
    </location>
</feature>
<dbReference type="InterPro" id="IPR026031">
    <property type="entry name" value="Cyt_c_CcmB_bac"/>
</dbReference>
<evidence type="ECO:0000256" key="7">
    <source>
        <dbReference type="ARBA" id="ARBA00022519"/>
    </source>
</evidence>
<evidence type="ECO:0000256" key="8">
    <source>
        <dbReference type="ARBA" id="ARBA00022692"/>
    </source>
</evidence>
<dbReference type="Pfam" id="PF03379">
    <property type="entry name" value="CcmB"/>
    <property type="match status" value="1"/>
</dbReference>
<evidence type="ECO:0000256" key="5">
    <source>
        <dbReference type="ARBA" id="ARBA00022448"/>
    </source>
</evidence>
<evidence type="ECO:0000256" key="11">
    <source>
        <dbReference type="ARBA" id="ARBA00023136"/>
    </source>
</evidence>
<dbReference type="EMBL" id="SLXF01000005">
    <property type="protein sequence ID" value="TCP07152.1"/>
    <property type="molecule type" value="Genomic_DNA"/>
</dbReference>
<keyword evidence="8 13" id="KW-0812">Transmembrane</keyword>
<dbReference type="Proteomes" id="UP000294772">
    <property type="component" value="Unassembled WGS sequence"/>
</dbReference>
<evidence type="ECO:0000313" key="14">
    <source>
        <dbReference type="EMBL" id="TCP07152.1"/>
    </source>
</evidence>
<evidence type="ECO:0000256" key="4">
    <source>
        <dbReference type="ARBA" id="ARBA00016452"/>
    </source>
</evidence>
<dbReference type="NCBIfam" id="TIGR01190">
    <property type="entry name" value="ccmB"/>
    <property type="match status" value="1"/>
</dbReference>
<keyword evidence="5 12" id="KW-0813">Transport</keyword>
<feature type="transmembrane region" description="Helical" evidence="13">
    <location>
        <begin position="56"/>
        <end position="76"/>
    </location>
</feature>
<comment type="similarity">
    <text evidence="3 12">Belongs to the CcmB/CycW/HelB family.</text>
</comment>
<comment type="caution">
    <text evidence="14">The sequence shown here is derived from an EMBL/GenBank/DDBJ whole genome shotgun (WGS) entry which is preliminary data.</text>
</comment>
<feature type="transmembrane region" description="Helical" evidence="13">
    <location>
        <begin position="97"/>
        <end position="123"/>
    </location>
</feature>
<keyword evidence="6 12" id="KW-1003">Cell membrane</keyword>
<organism evidence="14 15">
    <name type="scientific">Caldimonas thermodepolymerans</name>
    <dbReference type="NCBI Taxonomy" id="215580"/>
    <lineage>
        <taxon>Bacteria</taxon>
        <taxon>Pseudomonadati</taxon>
        <taxon>Pseudomonadota</taxon>
        <taxon>Betaproteobacteria</taxon>
        <taxon>Burkholderiales</taxon>
        <taxon>Sphaerotilaceae</taxon>
        <taxon>Caldimonas</taxon>
    </lineage>
</organism>
<dbReference type="PIRSF" id="PIRSF002764">
    <property type="entry name" value="CcmB"/>
    <property type="match status" value="1"/>
</dbReference>
<evidence type="ECO:0000256" key="3">
    <source>
        <dbReference type="ARBA" id="ARBA00010544"/>
    </source>
</evidence>
<accession>A0AA46DE32</accession>
<keyword evidence="7 12" id="KW-0997">Cell inner membrane</keyword>
<evidence type="ECO:0000256" key="10">
    <source>
        <dbReference type="ARBA" id="ARBA00022989"/>
    </source>
</evidence>
<comment type="subcellular location">
    <subcellularLocation>
        <location evidence="2">Cell inner membrane</location>
        <topology evidence="2">Multi-pass membrane protein</topology>
    </subcellularLocation>
</comment>
<dbReference type="GO" id="GO:0015232">
    <property type="term" value="F:heme transmembrane transporter activity"/>
    <property type="evidence" value="ECO:0007669"/>
    <property type="project" value="InterPro"/>
</dbReference>
<keyword evidence="9 12" id="KW-0201">Cytochrome c-type biogenesis</keyword>
<dbReference type="PANTHER" id="PTHR30070">
    <property type="entry name" value="HEME EXPORTER PROTEIN B"/>
    <property type="match status" value="1"/>
</dbReference>
<feature type="transmembrane region" description="Helical" evidence="13">
    <location>
        <begin position="192"/>
        <end position="218"/>
    </location>
</feature>